<sequence length="188" mass="21295">MVNFLQPSELERRLLRWTSSSYVPRYPFFDTPTPGSGTPSSVSPVSPNRSVEDLGRWFNDVELASSDCDVPMEQYPDVAMYFLKGDLKEVMKERKDAYLKQTKRHFWDWRDFKEDLKRLVVEAAKIVSAAPSMSNIASDTMQQLRLAHPYIASSVKLGLIVGGTAVLLPMLGSMTWRKLNPPVLNAPQ</sequence>
<dbReference type="AlphaFoldDB" id="A0A8S0VSB3"/>
<dbReference type="EMBL" id="CACVBS010000054">
    <property type="protein sequence ID" value="CAA7266429.1"/>
    <property type="molecule type" value="Genomic_DNA"/>
</dbReference>
<comment type="caution">
    <text evidence="1">The sequence shown here is derived from an EMBL/GenBank/DDBJ whole genome shotgun (WGS) entry which is preliminary data.</text>
</comment>
<evidence type="ECO:0000313" key="2">
    <source>
        <dbReference type="Proteomes" id="UP000467700"/>
    </source>
</evidence>
<keyword evidence="2" id="KW-1185">Reference proteome</keyword>
<protein>
    <submittedName>
        <fullName evidence="1">Uncharacterized protein</fullName>
    </submittedName>
</protein>
<evidence type="ECO:0000313" key="1">
    <source>
        <dbReference type="EMBL" id="CAA7266429.1"/>
    </source>
</evidence>
<accession>A0A8S0VSB3</accession>
<dbReference type="Proteomes" id="UP000467700">
    <property type="component" value="Unassembled WGS sequence"/>
</dbReference>
<dbReference type="OrthoDB" id="3068660at2759"/>
<reference evidence="1 2" key="1">
    <citation type="submission" date="2020-01" db="EMBL/GenBank/DDBJ databases">
        <authorList>
            <person name="Gupta K D."/>
        </authorList>
    </citation>
    <scope>NUCLEOTIDE SEQUENCE [LARGE SCALE GENOMIC DNA]</scope>
</reference>
<proteinExistence type="predicted"/>
<organism evidence="1 2">
    <name type="scientific">Cyclocybe aegerita</name>
    <name type="common">Black poplar mushroom</name>
    <name type="synonym">Agrocybe aegerita</name>
    <dbReference type="NCBI Taxonomy" id="1973307"/>
    <lineage>
        <taxon>Eukaryota</taxon>
        <taxon>Fungi</taxon>
        <taxon>Dikarya</taxon>
        <taxon>Basidiomycota</taxon>
        <taxon>Agaricomycotina</taxon>
        <taxon>Agaricomycetes</taxon>
        <taxon>Agaricomycetidae</taxon>
        <taxon>Agaricales</taxon>
        <taxon>Agaricineae</taxon>
        <taxon>Bolbitiaceae</taxon>
        <taxon>Cyclocybe</taxon>
    </lineage>
</organism>
<gene>
    <name evidence="1" type="ORF">AAE3_LOCUS8553</name>
</gene>
<name>A0A8S0VSB3_CYCAE</name>